<dbReference type="RefSeq" id="WP_280534932.1">
    <property type="nucleotide sequence ID" value="NZ_JAKMYX010000250.1"/>
</dbReference>
<dbReference type="InterPro" id="IPR024474">
    <property type="entry name" value="Znf_dom_IS66"/>
</dbReference>
<comment type="caution">
    <text evidence="6">The sequence shown here is derived from an EMBL/GenBank/DDBJ whole genome shotgun (WGS) entry which is preliminary data.</text>
</comment>
<evidence type="ECO:0000313" key="7">
    <source>
        <dbReference type="Proteomes" id="UP001159663"/>
    </source>
</evidence>
<dbReference type="Proteomes" id="UP001159663">
    <property type="component" value="Unassembled WGS sequence"/>
</dbReference>
<dbReference type="EMBL" id="JAKMYX010000250">
    <property type="protein sequence ID" value="MDH5924563.1"/>
    <property type="molecule type" value="Genomic_DNA"/>
</dbReference>
<dbReference type="Pfam" id="PF13005">
    <property type="entry name" value="zf-IS66"/>
    <property type="match status" value="1"/>
</dbReference>
<dbReference type="InterPro" id="IPR052344">
    <property type="entry name" value="Transposase-related"/>
</dbReference>
<sequence>MPNKNKEDELALLRSKVTELESTVLTLHQSLGESESNILTLRQSLGESESNVLTLRQSLNESELTIQSLVEKLNLARRKRFGSSSETMPPQDLEFNEAETHADTTGEDEATSNQNDETSDAKKTSSETKRRGRPKLPEDLPRERVVVDIPESKKTCSCCQSILCRMGQSTSEKLVYIPAKLYVEVTERPKYVCRQCDALGEKSVVAMAPPPASIIPKSIATPSLLAQIITNKYHYALPLYRQESLFRQYGLELSRKTMSQWILRCADRVEPLIALLKETLLAQDVLFADETTLTVLDDERKKSYIWLYGCGPDRGGNAQSPGIVLFDYQEGSRGHHCPESYLSNYTGYLHVDGYKAYEKTEAKLVGCWAHARRKFIEAEQSQPKGKQGKGGKIQWAVSWFQKLYRVEQALKDKTREERYVTRQSKTQSLLNEFKAWLDKSVTQVPPKSKLGEAISYSLNQWSKLVRVIDDGRLSMDNNRAERSVRPFTVGRNNWLFSKTHNGARASAVLYSLIETAKANDCEPYEYLEYVLREIPKLKSEDDHGHLLPWNMPKTD</sequence>
<accession>A0AA43G2U5</accession>
<reference evidence="6" key="1">
    <citation type="submission" date="2022-01" db="EMBL/GenBank/DDBJ databases">
        <title>Vibrio aestuarianus Clade A and Clade B isolates are associated with Pacific oyster (Crassostrea gigas) disease outbreaks across Ireland.</title>
        <authorList>
            <person name="Coyle N."/>
            <person name="O'Toole C."/>
            <person name="Thomas J.C.L."/>
            <person name="Ryder D."/>
            <person name="Cheslett D."/>
            <person name="Feist S."/>
            <person name="Bean T."/>
            <person name="Joseph A."/>
            <person name="Waina A."/>
            <person name="Feil E."/>
            <person name="Verner-Jeffreys D.W."/>
        </authorList>
    </citation>
    <scope>NUCLEOTIDE SEQUENCE</scope>
    <source>
        <strain evidence="6">S/17/14 A</strain>
    </source>
</reference>
<evidence type="ECO:0000259" key="4">
    <source>
        <dbReference type="Pfam" id="PF13007"/>
    </source>
</evidence>
<feature type="compositionally biased region" description="Basic and acidic residues" evidence="1">
    <location>
        <begin position="119"/>
        <end position="143"/>
    </location>
</feature>
<gene>
    <name evidence="6" type="ORF">L8R85_26680</name>
</gene>
<evidence type="ECO:0000313" key="6">
    <source>
        <dbReference type="EMBL" id="MDH5924563.1"/>
    </source>
</evidence>
<evidence type="ECO:0000259" key="5">
    <source>
        <dbReference type="Pfam" id="PF13817"/>
    </source>
</evidence>
<evidence type="ECO:0000259" key="2">
    <source>
        <dbReference type="Pfam" id="PF03050"/>
    </source>
</evidence>
<evidence type="ECO:0000259" key="3">
    <source>
        <dbReference type="Pfam" id="PF13005"/>
    </source>
</evidence>
<dbReference type="PANTHER" id="PTHR33678:SF1">
    <property type="entry name" value="BLL1576 PROTEIN"/>
    <property type="match status" value="1"/>
</dbReference>
<dbReference type="NCBIfam" id="NF033517">
    <property type="entry name" value="transpos_IS66"/>
    <property type="match status" value="1"/>
</dbReference>
<name>A0AA43G2U5_VIBSP</name>
<feature type="domain" description="Transposase IS66 C-terminal" evidence="5">
    <location>
        <begin position="511"/>
        <end position="549"/>
    </location>
</feature>
<dbReference type="InterPro" id="IPR024463">
    <property type="entry name" value="Transposase_TnpC_homeodom"/>
</dbReference>
<feature type="domain" description="Transposase IS66 zinc-finger binding" evidence="3">
    <location>
        <begin position="154"/>
        <end position="197"/>
    </location>
</feature>
<feature type="region of interest" description="Disordered" evidence="1">
    <location>
        <begin position="98"/>
        <end position="143"/>
    </location>
</feature>
<dbReference type="Pfam" id="PF03050">
    <property type="entry name" value="DDE_Tnp_IS66"/>
    <property type="match status" value="1"/>
</dbReference>
<dbReference type="InterPro" id="IPR039552">
    <property type="entry name" value="IS66_C"/>
</dbReference>
<proteinExistence type="predicted"/>
<dbReference type="PANTHER" id="PTHR33678">
    <property type="entry name" value="BLL1576 PROTEIN"/>
    <property type="match status" value="1"/>
</dbReference>
<dbReference type="InterPro" id="IPR004291">
    <property type="entry name" value="Transposase_IS66_central"/>
</dbReference>
<dbReference type="Pfam" id="PF13817">
    <property type="entry name" value="DDE_Tnp_IS66_C"/>
    <property type="match status" value="1"/>
</dbReference>
<protein>
    <submittedName>
        <fullName evidence="6">IS66 family transposase</fullName>
    </submittedName>
</protein>
<feature type="domain" description="Transposase TnpC homeodomain" evidence="4">
    <location>
        <begin position="69"/>
        <end position="145"/>
    </location>
</feature>
<dbReference type="AlphaFoldDB" id="A0AA43G2U5"/>
<evidence type="ECO:0000256" key="1">
    <source>
        <dbReference type="SAM" id="MobiDB-lite"/>
    </source>
</evidence>
<dbReference type="Pfam" id="PF13007">
    <property type="entry name" value="LZ_Tnp_IS66"/>
    <property type="match status" value="1"/>
</dbReference>
<organism evidence="6 7">
    <name type="scientific">Vibrio splendidus</name>
    <dbReference type="NCBI Taxonomy" id="29497"/>
    <lineage>
        <taxon>Bacteria</taxon>
        <taxon>Pseudomonadati</taxon>
        <taxon>Pseudomonadota</taxon>
        <taxon>Gammaproteobacteria</taxon>
        <taxon>Vibrionales</taxon>
        <taxon>Vibrionaceae</taxon>
        <taxon>Vibrio</taxon>
    </lineage>
</organism>
<feature type="domain" description="Transposase IS66 central" evidence="2">
    <location>
        <begin position="217"/>
        <end position="504"/>
    </location>
</feature>